<dbReference type="Proteomes" id="UP001652582">
    <property type="component" value="Chromosome 6"/>
</dbReference>
<proteinExistence type="predicted"/>
<feature type="chain" id="PRO_5026818773" evidence="1">
    <location>
        <begin position="17"/>
        <end position="190"/>
    </location>
</feature>
<sequence length="190" mass="21438">MERILVLLVFVVSVTAYRLTPRFTTQETDEIKKVSPAVSCGAHEDKRNDIINKSKCGEPKEVFVELKPQSSYMQVVPSAVWVKRCVGLCDHGPGGSRCIGINKTVEHIPVRISNLKTLKESCAIHAVEVHLSCGCGCDVPTRDCPSPRVFSPRKCNCQCPNMKERRNCLKQRKPAMRWNPSKCICEKRRR</sequence>
<reference evidence="3" key="1">
    <citation type="submission" date="2025-08" db="UniProtKB">
        <authorList>
            <consortium name="RefSeq"/>
        </authorList>
    </citation>
    <scope>IDENTIFICATION</scope>
</reference>
<dbReference type="CTD" id="32876"/>
<gene>
    <name evidence="3" type="primary">LOC112053151</name>
</gene>
<evidence type="ECO:0000313" key="3">
    <source>
        <dbReference type="RefSeq" id="XP_023948229.1"/>
    </source>
</evidence>
<dbReference type="OrthoDB" id="8878063at2759"/>
<protein>
    <submittedName>
        <fullName evidence="3">Uncharacterized protein LOC112053151 isoform X1</fullName>
    </submittedName>
</protein>
<name>A0A6J1NMS4_BICAN</name>
<evidence type="ECO:0000313" key="2">
    <source>
        <dbReference type="Proteomes" id="UP001652582"/>
    </source>
</evidence>
<accession>A0A6J1NMS4</accession>
<evidence type="ECO:0000256" key="1">
    <source>
        <dbReference type="SAM" id="SignalP"/>
    </source>
</evidence>
<dbReference type="GeneID" id="112053151"/>
<dbReference type="Gene3D" id="2.10.90.10">
    <property type="entry name" value="Cystine-knot cytokines"/>
    <property type="match status" value="1"/>
</dbReference>
<keyword evidence="1" id="KW-0732">Signal</keyword>
<dbReference type="AlphaFoldDB" id="A0A6J1NMS4"/>
<organism evidence="2 3">
    <name type="scientific">Bicyclus anynana</name>
    <name type="common">Squinting bush brown butterfly</name>
    <dbReference type="NCBI Taxonomy" id="110368"/>
    <lineage>
        <taxon>Eukaryota</taxon>
        <taxon>Metazoa</taxon>
        <taxon>Ecdysozoa</taxon>
        <taxon>Arthropoda</taxon>
        <taxon>Hexapoda</taxon>
        <taxon>Insecta</taxon>
        <taxon>Pterygota</taxon>
        <taxon>Neoptera</taxon>
        <taxon>Endopterygota</taxon>
        <taxon>Lepidoptera</taxon>
        <taxon>Glossata</taxon>
        <taxon>Ditrysia</taxon>
        <taxon>Papilionoidea</taxon>
        <taxon>Nymphalidae</taxon>
        <taxon>Satyrinae</taxon>
        <taxon>Satyrini</taxon>
        <taxon>Mycalesina</taxon>
        <taxon>Bicyclus</taxon>
    </lineage>
</organism>
<dbReference type="InterPro" id="IPR029034">
    <property type="entry name" value="Cystine-knot_cytokine"/>
</dbReference>
<dbReference type="KEGG" id="bany:112053151"/>
<keyword evidence="2" id="KW-1185">Reference proteome</keyword>
<feature type="signal peptide" evidence="1">
    <location>
        <begin position="1"/>
        <end position="16"/>
    </location>
</feature>
<dbReference type="SUPFAM" id="SSF57501">
    <property type="entry name" value="Cystine-knot cytokines"/>
    <property type="match status" value="1"/>
</dbReference>
<dbReference type="RefSeq" id="XP_023948229.1">
    <property type="nucleotide sequence ID" value="XM_024092461.2"/>
</dbReference>